<evidence type="ECO:0000256" key="4">
    <source>
        <dbReference type="SAM" id="MobiDB-lite"/>
    </source>
</evidence>
<evidence type="ECO:0000256" key="2">
    <source>
        <dbReference type="ARBA" id="ARBA00022840"/>
    </source>
</evidence>
<dbReference type="PROSITE" id="PS50297">
    <property type="entry name" value="ANK_REP_REGION"/>
    <property type="match status" value="1"/>
</dbReference>
<dbReference type="Pfam" id="PF12796">
    <property type="entry name" value="Ank_2"/>
    <property type="match status" value="1"/>
</dbReference>
<evidence type="ECO:0000256" key="3">
    <source>
        <dbReference type="PROSITE-ProRule" id="PRU00023"/>
    </source>
</evidence>
<dbReference type="Proteomes" id="UP000192257">
    <property type="component" value="Unassembled WGS sequence"/>
</dbReference>
<accession>A0A1X0NU02</accession>
<dbReference type="PRINTS" id="PR00991">
    <property type="entry name" value="6PFRUCTKNASE"/>
</dbReference>
<gene>
    <name evidence="6" type="ORF">TM35_000212650</name>
</gene>
<keyword evidence="7" id="KW-1185">Reference proteome</keyword>
<sequence length="670" mass="74987">MSVSLPLSAVGAGRPDAFERLGALQEELAKVESRLRAIRPGAVPKHTEEADPALPHMLSVELCQLAAVDDTVGVRILLNCGANADSRDYNERTPLHIASSKGHVQMVKLLLDFGADDKLTDKDDKTALNLAEEGGYDEVVQLLLEHADPNRMVCVCGKPVNPSTYSPLAPSHPDFSQIPQPMMGSLIVIMVGLPGRGKTYIARQIKRYFQWNGLKSNIFTHAEYRKKLISDECITGYEITPEQECCISAAIAHDITQFVAEDDSVAILDGTNCTSTRRMALMSSINNTGLIRPSRVVFVEVINNDTTKVLQNVIHVKEMFPDAKEDFIEKYYERIERQERIYKTLNPDTDNDITYIRIEDQITYSLNNISGWMPSRLAYMLHNLSHSPGNLYLTRAGEYVDFVSGRIGGNSQLTERGKAYSEALFEYFEKELKMNSFTVMSSCALRCTETVRHFEEQSVFQHGSGSGGPSSSSMENNSAPTATGEEEEEGKEKGEKEGEKTTTGLKLNCRVAYFPTLDDINHGDCDGQLLSDVRKTMPGTLRRMQEDPYHTAWPNGECMHQVFNARLEPHIHDIQASTQPVLVVSHLHLLQGLYSYFVSENDEFVAPQNAYEIDIPFESVIKIRLVGVNRVAEVINLSKEVDRIMLQRTGKITSAPQMAGMEVFRKFFKR</sequence>
<dbReference type="STRING" id="67003.A0A1X0NU02"/>
<dbReference type="SUPFAM" id="SSF53254">
    <property type="entry name" value="Phosphoglycerate mutase-like"/>
    <property type="match status" value="1"/>
</dbReference>
<dbReference type="GeneID" id="39986895"/>
<dbReference type="VEuPathDB" id="TriTrypDB:TM35_000212650"/>
<dbReference type="PANTHER" id="PTHR10606">
    <property type="entry name" value="6-PHOSPHOFRUCTO-2-KINASE/FRUCTOSE-2,6-BISPHOSPHATASE"/>
    <property type="match status" value="1"/>
</dbReference>
<evidence type="ECO:0000256" key="1">
    <source>
        <dbReference type="ARBA" id="ARBA00022741"/>
    </source>
</evidence>
<proteinExistence type="predicted"/>
<dbReference type="GO" id="GO:0003873">
    <property type="term" value="F:6-phosphofructo-2-kinase activity"/>
    <property type="evidence" value="ECO:0007669"/>
    <property type="project" value="InterPro"/>
</dbReference>
<dbReference type="Gene3D" id="1.25.40.20">
    <property type="entry name" value="Ankyrin repeat-containing domain"/>
    <property type="match status" value="1"/>
</dbReference>
<dbReference type="GO" id="GO:0005524">
    <property type="term" value="F:ATP binding"/>
    <property type="evidence" value="ECO:0007669"/>
    <property type="project" value="UniProtKB-KW"/>
</dbReference>
<protein>
    <submittedName>
        <fullName evidence="6">6-phosphofructo-2-kinase/fructose-2, 6-biphosphatase</fullName>
    </submittedName>
</protein>
<keyword evidence="1" id="KW-0547">Nucleotide-binding</keyword>
<dbReference type="SMART" id="SM00248">
    <property type="entry name" value="ANK"/>
    <property type="match status" value="2"/>
</dbReference>
<dbReference type="GO" id="GO:0006003">
    <property type="term" value="P:fructose 2,6-bisphosphate metabolic process"/>
    <property type="evidence" value="ECO:0007669"/>
    <property type="project" value="InterPro"/>
</dbReference>
<dbReference type="PANTHER" id="PTHR10606:SF40">
    <property type="entry name" value="6-BIPHOSPHATASE, PUTATIVE-RELATED"/>
    <property type="match status" value="1"/>
</dbReference>
<dbReference type="InterPro" id="IPR036770">
    <property type="entry name" value="Ankyrin_rpt-contain_sf"/>
</dbReference>
<dbReference type="Gene3D" id="3.40.50.1240">
    <property type="entry name" value="Phosphoglycerate mutase-like"/>
    <property type="match status" value="1"/>
</dbReference>
<dbReference type="CDD" id="cd07040">
    <property type="entry name" value="HP"/>
    <property type="match status" value="1"/>
</dbReference>
<dbReference type="GO" id="GO:0004331">
    <property type="term" value="F:fructose-2,6-bisphosphate 2-phosphatase activity"/>
    <property type="evidence" value="ECO:0007669"/>
    <property type="project" value="TreeGrafter"/>
</dbReference>
<dbReference type="OrthoDB" id="267323at2759"/>
<keyword evidence="2" id="KW-0067">ATP-binding</keyword>
<dbReference type="SMART" id="SM00855">
    <property type="entry name" value="PGAM"/>
    <property type="match status" value="1"/>
</dbReference>
<reference evidence="6 7" key="1">
    <citation type="submission" date="2017-03" db="EMBL/GenBank/DDBJ databases">
        <title>An alternative strategy for trypanosome survival in the mammalian bloodstream revealed through genome and transcriptome analysis of the ubiquitous bovine parasite Trypanosoma (Megatrypanum) theileri.</title>
        <authorList>
            <person name="Kelly S."/>
            <person name="Ivens A."/>
            <person name="Mott A."/>
            <person name="O'Neill E."/>
            <person name="Emms D."/>
            <person name="Macleod O."/>
            <person name="Voorheis P."/>
            <person name="Matthews J."/>
            <person name="Matthews K."/>
            <person name="Carrington M."/>
        </authorList>
    </citation>
    <scope>NUCLEOTIDE SEQUENCE [LARGE SCALE GENOMIC DNA]</scope>
    <source>
        <strain evidence="6">Edinburgh</strain>
    </source>
</reference>
<dbReference type="EMBL" id="NBCO01000021">
    <property type="protein sequence ID" value="ORC87659.1"/>
    <property type="molecule type" value="Genomic_DNA"/>
</dbReference>
<dbReference type="SUPFAM" id="SSF52540">
    <property type="entry name" value="P-loop containing nucleoside triphosphate hydrolases"/>
    <property type="match status" value="1"/>
</dbReference>
<dbReference type="InterPro" id="IPR002110">
    <property type="entry name" value="Ankyrin_rpt"/>
</dbReference>
<dbReference type="Pfam" id="PF01591">
    <property type="entry name" value="6PF2K"/>
    <property type="match status" value="1"/>
</dbReference>
<dbReference type="InterPro" id="IPR013078">
    <property type="entry name" value="His_Pase_superF_clade-1"/>
</dbReference>
<evidence type="ECO:0000313" key="6">
    <source>
        <dbReference type="EMBL" id="ORC87659.1"/>
    </source>
</evidence>
<keyword evidence="6" id="KW-0418">Kinase</keyword>
<dbReference type="GO" id="GO:0006000">
    <property type="term" value="P:fructose metabolic process"/>
    <property type="evidence" value="ECO:0007669"/>
    <property type="project" value="InterPro"/>
</dbReference>
<feature type="domain" description="6-phosphofructo-2-kinase" evidence="5">
    <location>
        <begin position="181"/>
        <end position="388"/>
    </location>
</feature>
<dbReference type="PROSITE" id="PS50088">
    <property type="entry name" value="ANK_REPEAT"/>
    <property type="match status" value="1"/>
</dbReference>
<dbReference type="InterPro" id="IPR029033">
    <property type="entry name" value="His_PPase_superfam"/>
</dbReference>
<dbReference type="AlphaFoldDB" id="A0A1X0NU02"/>
<dbReference type="SUPFAM" id="SSF48403">
    <property type="entry name" value="Ankyrin repeat"/>
    <property type="match status" value="1"/>
</dbReference>
<dbReference type="RefSeq" id="XP_028881725.1">
    <property type="nucleotide sequence ID" value="XM_029027115.1"/>
</dbReference>
<dbReference type="Pfam" id="PF00300">
    <property type="entry name" value="His_Phos_1"/>
    <property type="match status" value="1"/>
</dbReference>
<organism evidence="6 7">
    <name type="scientific">Trypanosoma theileri</name>
    <dbReference type="NCBI Taxonomy" id="67003"/>
    <lineage>
        <taxon>Eukaryota</taxon>
        <taxon>Discoba</taxon>
        <taxon>Euglenozoa</taxon>
        <taxon>Kinetoplastea</taxon>
        <taxon>Metakinetoplastina</taxon>
        <taxon>Trypanosomatida</taxon>
        <taxon>Trypanosomatidae</taxon>
        <taxon>Trypanosoma</taxon>
    </lineage>
</organism>
<evidence type="ECO:0000259" key="5">
    <source>
        <dbReference type="Pfam" id="PF01591"/>
    </source>
</evidence>
<feature type="repeat" description="ANK" evidence="3">
    <location>
        <begin position="90"/>
        <end position="122"/>
    </location>
</feature>
<dbReference type="Gene3D" id="3.40.50.300">
    <property type="entry name" value="P-loop containing nucleotide triphosphate hydrolases"/>
    <property type="match status" value="1"/>
</dbReference>
<keyword evidence="6" id="KW-0808">Transferase</keyword>
<dbReference type="GO" id="GO:0005829">
    <property type="term" value="C:cytosol"/>
    <property type="evidence" value="ECO:0007669"/>
    <property type="project" value="TreeGrafter"/>
</dbReference>
<keyword evidence="3" id="KW-0040">ANK repeat</keyword>
<dbReference type="InterPro" id="IPR027417">
    <property type="entry name" value="P-loop_NTPase"/>
</dbReference>
<comment type="caution">
    <text evidence="6">The sequence shown here is derived from an EMBL/GenBank/DDBJ whole genome shotgun (WGS) entry which is preliminary data.</text>
</comment>
<feature type="compositionally biased region" description="Basic and acidic residues" evidence="4">
    <location>
        <begin position="490"/>
        <end position="500"/>
    </location>
</feature>
<dbReference type="InterPro" id="IPR013079">
    <property type="entry name" value="6Phosfructo_kin"/>
</dbReference>
<dbReference type="InterPro" id="IPR003094">
    <property type="entry name" value="6Pfruct_kin"/>
</dbReference>
<feature type="region of interest" description="Disordered" evidence="4">
    <location>
        <begin position="458"/>
        <end position="501"/>
    </location>
</feature>
<name>A0A1X0NU02_9TRYP</name>
<evidence type="ECO:0000313" key="7">
    <source>
        <dbReference type="Proteomes" id="UP000192257"/>
    </source>
</evidence>